<dbReference type="InParanoid" id="A0A2K3CTA6"/>
<sequence>MRCSASQRSSGELGQRSRSAGLCVAQARVRSSVVGRASPSASTSIAPTQQQLPAEGGDGRGVSLGPVTAEQLAAHNTLFTSLLKEYAYWVEDEWVTGTIPPELCGTYFRNGPGLQTGQHRPLEELLSQAKSLSRLCHQFGGTSASGGLASSGLSSRTFAEGATVHSSSGAANSTGGRNFSRASSSKAASGAAAPSPSSFGAAAESAAQPDDGAGGGAASLIRATRLRDVSPAATAAAPRYLASPAGSPAMQGRMSYLGDSGARSVELPVFRRASNGGLKLAAAVAAAAAAGEAAGIAGAQSPTALSGAASPFGTRSRHALFQGAGLGSPSSGGLAASPGGGGGGGSGAGSPLGSAAVTSLGGSSKKSNVIQWNEHGGGSNRALRSATPLPPPPLPQHLYSGLRPVQPLPHAPQWQQASPALSEPHHLQSLSPVPHPPPPHPPPRRAPSLLQQQQPPPRRASSHHLSAPLVPLLVSMAGGAAASGHSSRGASSFRQHPADAQLAAIGYESDGADGDNDGGATLPGGAGRERTSNGRERTSAGAELRAGIAVAAAGSGDSSSNSSSGGRGGGHETHTLQAAKPQALQQSTSQHQRQSQPQPGSKQTSPHHSGAHAHVSSTRSRNRFTVSDDGRGPNSASARPAAGAAGAAATAALSAMAAGLAGVGIGASTTRRLAGGASTGPALRICSLPRQHHSSAQPHTARQHPAQPPYQHQGSGGGGGGVDGLDMFADAHGLLPTVFSATDGAEAAAVAAAAGAAAGPSDKERRMPQHARTSQPAGFVVQDLQTMSMPQPAMERSSDARSAAGGDDGGGGGVASGLERTGSRSRLKALVPSLMRSLMRGAAALVNRKDKSHGAVAAAGGSDLAAVSVGSSQVVPL</sequence>
<feature type="compositionally biased region" description="Gly residues" evidence="1">
    <location>
        <begin position="338"/>
        <end position="350"/>
    </location>
</feature>
<feature type="compositionally biased region" description="Low complexity" evidence="1">
    <location>
        <begin position="179"/>
        <end position="207"/>
    </location>
</feature>
<feature type="compositionally biased region" description="Pro residues" evidence="1">
    <location>
        <begin position="433"/>
        <end position="445"/>
    </location>
</feature>
<evidence type="ECO:0000313" key="3">
    <source>
        <dbReference type="Proteomes" id="UP000006906"/>
    </source>
</evidence>
<feature type="compositionally biased region" description="Low complexity" evidence="1">
    <location>
        <begin position="327"/>
        <end position="337"/>
    </location>
</feature>
<dbReference type="OrthoDB" id="10611275at2759"/>
<keyword evidence="3" id="KW-1185">Reference proteome</keyword>
<feature type="region of interest" description="Disordered" evidence="1">
    <location>
        <begin position="164"/>
        <end position="216"/>
    </location>
</feature>
<feature type="compositionally biased region" description="Gly residues" evidence="1">
    <location>
        <begin position="714"/>
        <end position="723"/>
    </location>
</feature>
<dbReference type="Gramene" id="PNW71520">
    <property type="protein sequence ID" value="PNW71520"/>
    <property type="gene ID" value="CHLRE_16g657750v5"/>
</dbReference>
<evidence type="ECO:0000313" key="2">
    <source>
        <dbReference type="EMBL" id="PNW71520.1"/>
    </source>
</evidence>
<feature type="compositionally biased region" description="Polar residues" evidence="1">
    <location>
        <begin position="164"/>
        <end position="177"/>
    </location>
</feature>
<evidence type="ECO:0000256" key="1">
    <source>
        <dbReference type="SAM" id="MobiDB-lite"/>
    </source>
</evidence>
<feature type="compositionally biased region" description="Polar residues" evidence="1">
    <location>
        <begin position="615"/>
        <end position="625"/>
    </location>
</feature>
<feature type="region of interest" description="Disordered" evidence="1">
    <location>
        <begin position="508"/>
        <end position="540"/>
    </location>
</feature>
<name>A0A2K3CTA6_CHLRE</name>
<accession>A0A2K3CTA6</accession>
<dbReference type="EMBL" id="CM008977">
    <property type="protein sequence ID" value="PNW71520.1"/>
    <property type="molecule type" value="Genomic_DNA"/>
</dbReference>
<dbReference type="ExpressionAtlas" id="A0A2K3CTA6">
    <property type="expression patterns" value="baseline"/>
</dbReference>
<feature type="compositionally biased region" description="Basic and acidic residues" evidence="1">
    <location>
        <begin position="527"/>
        <end position="538"/>
    </location>
</feature>
<dbReference type="RefSeq" id="XP_042915568.1">
    <property type="nucleotide sequence ID" value="XM_043070926.1"/>
</dbReference>
<dbReference type="GO" id="GO:0010436">
    <property type="term" value="F:carotenoid dioxygenase activity"/>
    <property type="evidence" value="ECO:0000318"/>
    <property type="project" value="GO_Central"/>
</dbReference>
<dbReference type="PaxDb" id="3055-EDO99724"/>
<dbReference type="KEGG" id="cre:CHLRE_16g657750v5"/>
<dbReference type="GO" id="GO:0016121">
    <property type="term" value="P:carotene catabolic process"/>
    <property type="evidence" value="ECO:0000318"/>
    <property type="project" value="GO_Central"/>
</dbReference>
<feature type="compositionally biased region" description="Low complexity" evidence="1">
    <location>
        <begin position="37"/>
        <end position="48"/>
    </location>
</feature>
<feature type="compositionally biased region" description="Polar residues" evidence="1">
    <location>
        <begin position="360"/>
        <end position="371"/>
    </location>
</feature>
<gene>
    <name evidence="2" type="ORF">CHLRE_16g657750v5</name>
</gene>
<reference evidence="2 3" key="1">
    <citation type="journal article" date="2007" name="Science">
        <title>The Chlamydomonas genome reveals the evolution of key animal and plant functions.</title>
        <authorList>
            <person name="Merchant S.S."/>
            <person name="Prochnik S.E."/>
            <person name="Vallon O."/>
            <person name="Harris E.H."/>
            <person name="Karpowicz S.J."/>
            <person name="Witman G.B."/>
            <person name="Terry A."/>
            <person name="Salamov A."/>
            <person name="Fritz-Laylin L.K."/>
            <person name="Marechal-Drouard L."/>
            <person name="Marshall W.F."/>
            <person name="Qu L.H."/>
            <person name="Nelson D.R."/>
            <person name="Sanderfoot A.A."/>
            <person name="Spalding M.H."/>
            <person name="Kapitonov V.V."/>
            <person name="Ren Q."/>
            <person name="Ferris P."/>
            <person name="Lindquist E."/>
            <person name="Shapiro H."/>
            <person name="Lucas S.M."/>
            <person name="Grimwood J."/>
            <person name="Schmutz J."/>
            <person name="Cardol P."/>
            <person name="Cerutti H."/>
            <person name="Chanfreau G."/>
            <person name="Chen C.L."/>
            <person name="Cognat V."/>
            <person name="Croft M.T."/>
            <person name="Dent R."/>
            <person name="Dutcher S."/>
            <person name="Fernandez E."/>
            <person name="Fukuzawa H."/>
            <person name="Gonzalez-Ballester D."/>
            <person name="Gonzalez-Halphen D."/>
            <person name="Hallmann A."/>
            <person name="Hanikenne M."/>
            <person name="Hippler M."/>
            <person name="Inwood W."/>
            <person name="Jabbari K."/>
            <person name="Kalanon M."/>
            <person name="Kuras R."/>
            <person name="Lefebvre P.A."/>
            <person name="Lemaire S.D."/>
            <person name="Lobanov A.V."/>
            <person name="Lohr M."/>
            <person name="Manuell A."/>
            <person name="Meier I."/>
            <person name="Mets L."/>
            <person name="Mittag M."/>
            <person name="Mittelmeier T."/>
            <person name="Moroney J.V."/>
            <person name="Moseley J."/>
            <person name="Napoli C."/>
            <person name="Nedelcu A.M."/>
            <person name="Niyogi K."/>
            <person name="Novoselov S.V."/>
            <person name="Paulsen I.T."/>
            <person name="Pazour G."/>
            <person name="Purton S."/>
            <person name="Ral J.P."/>
            <person name="Riano-Pachon D.M."/>
            <person name="Riekhof W."/>
            <person name="Rymarquis L."/>
            <person name="Schroda M."/>
            <person name="Stern D."/>
            <person name="Umen J."/>
            <person name="Willows R."/>
            <person name="Wilson N."/>
            <person name="Zimmer S.L."/>
            <person name="Allmer J."/>
            <person name="Balk J."/>
            <person name="Bisova K."/>
            <person name="Chen C.J."/>
            <person name="Elias M."/>
            <person name="Gendler K."/>
            <person name="Hauser C."/>
            <person name="Lamb M.R."/>
            <person name="Ledford H."/>
            <person name="Long J.C."/>
            <person name="Minagawa J."/>
            <person name="Page M.D."/>
            <person name="Pan J."/>
            <person name="Pootakham W."/>
            <person name="Roje S."/>
            <person name="Rose A."/>
            <person name="Stahlberg E."/>
            <person name="Terauchi A.M."/>
            <person name="Yang P."/>
            <person name="Ball S."/>
            <person name="Bowler C."/>
            <person name="Dieckmann C.L."/>
            <person name="Gladyshev V.N."/>
            <person name="Green P."/>
            <person name="Jorgensen R."/>
            <person name="Mayfield S."/>
            <person name="Mueller-Roeber B."/>
            <person name="Rajamani S."/>
            <person name="Sayre R.T."/>
            <person name="Brokstein P."/>
            <person name="Dubchak I."/>
            <person name="Goodstein D."/>
            <person name="Hornick L."/>
            <person name="Huang Y.W."/>
            <person name="Jhaveri J."/>
            <person name="Luo Y."/>
            <person name="Martinez D."/>
            <person name="Ngau W.C."/>
            <person name="Otillar B."/>
            <person name="Poliakov A."/>
            <person name="Porter A."/>
            <person name="Szajkowski L."/>
            <person name="Werner G."/>
            <person name="Zhou K."/>
            <person name="Grigoriev I.V."/>
            <person name="Rokhsar D.S."/>
            <person name="Grossman A.R."/>
        </authorList>
    </citation>
    <scope>NUCLEOTIDE SEQUENCE [LARGE SCALE GENOMIC DNA]</scope>
    <source>
        <strain evidence="3">CC-503</strain>
    </source>
</reference>
<organism evidence="2 3">
    <name type="scientific">Chlamydomonas reinhardtii</name>
    <name type="common">Chlamydomonas smithii</name>
    <dbReference type="NCBI Taxonomy" id="3055"/>
    <lineage>
        <taxon>Eukaryota</taxon>
        <taxon>Viridiplantae</taxon>
        <taxon>Chlorophyta</taxon>
        <taxon>core chlorophytes</taxon>
        <taxon>Chlorophyceae</taxon>
        <taxon>CS clade</taxon>
        <taxon>Chlamydomonadales</taxon>
        <taxon>Chlamydomonadaceae</taxon>
        <taxon>Chlamydomonas</taxon>
    </lineage>
</organism>
<feature type="compositionally biased region" description="Low complexity" evidence="1">
    <location>
        <begin position="552"/>
        <end position="564"/>
    </location>
</feature>
<protein>
    <submittedName>
        <fullName evidence="2">Uncharacterized protein</fullName>
    </submittedName>
</protein>
<dbReference type="AlphaFoldDB" id="A0A2K3CTA6"/>
<feature type="region of interest" description="Disordered" evidence="1">
    <location>
        <begin position="35"/>
        <end position="63"/>
    </location>
</feature>
<feature type="region of interest" description="Disordered" evidence="1">
    <location>
        <begin position="756"/>
        <end position="822"/>
    </location>
</feature>
<feature type="region of interest" description="Disordered" evidence="1">
    <location>
        <begin position="552"/>
        <end position="640"/>
    </location>
</feature>
<dbReference type="GeneID" id="5723400"/>
<dbReference type="Proteomes" id="UP000006906">
    <property type="component" value="Chromosome 16"/>
</dbReference>
<feature type="compositionally biased region" description="Low complexity" evidence="1">
    <location>
        <begin position="581"/>
        <end position="599"/>
    </location>
</feature>
<proteinExistence type="predicted"/>
<feature type="region of interest" description="Disordered" evidence="1">
    <location>
        <begin position="321"/>
        <end position="463"/>
    </location>
</feature>
<feature type="compositionally biased region" description="Gly residues" evidence="1">
    <location>
        <begin position="806"/>
        <end position="815"/>
    </location>
</feature>
<feature type="region of interest" description="Disordered" evidence="1">
    <location>
        <begin position="691"/>
        <end position="724"/>
    </location>
</feature>